<dbReference type="EMBL" id="SOYS01000010">
    <property type="protein sequence ID" value="NIY49422.1"/>
    <property type="molecule type" value="Genomic_DNA"/>
</dbReference>
<dbReference type="InterPro" id="IPR005883">
    <property type="entry name" value="PilM"/>
</dbReference>
<gene>
    <name evidence="1" type="ORF">E2L00_18410</name>
</gene>
<proteinExistence type="predicted"/>
<evidence type="ECO:0000313" key="1">
    <source>
        <dbReference type="EMBL" id="NIY49422.1"/>
    </source>
</evidence>
<name>A0ABX0VQQ6_9ENTR</name>
<accession>A0ABX0VQQ6</accession>
<comment type="caution">
    <text evidence="1">The sequence shown here is derived from an EMBL/GenBank/DDBJ whole genome shotgun (WGS) entry which is preliminary data.</text>
</comment>
<dbReference type="Pfam" id="PF11104">
    <property type="entry name" value="PilM_2"/>
    <property type="match status" value="1"/>
</dbReference>
<organism evidence="1 2">
    <name type="scientific">Cedecea colo</name>
    <dbReference type="NCBI Taxonomy" id="2552946"/>
    <lineage>
        <taxon>Bacteria</taxon>
        <taxon>Pseudomonadati</taxon>
        <taxon>Pseudomonadota</taxon>
        <taxon>Gammaproteobacteria</taxon>
        <taxon>Enterobacterales</taxon>
        <taxon>Enterobacteriaceae</taxon>
        <taxon>Cedecea</taxon>
    </lineage>
</organism>
<keyword evidence="2" id="KW-1185">Reference proteome</keyword>
<sequence>MFISTWQIGLEIQHQTLRAVAIQRQRQGWQLRRWWLLPLPENTLLEGVVRSPECLVKVLAQWRRELPLRHQLRVAFPTQRTLQRPVPAPDNRLQESARESYLAASAARQLQMSPAQLNWDYTVMPQAPAQLRVIAARHSEVQELLACLAKQRLFPATLTPGASVLPIFGSLCSPSKPRFLVHRECDHWLWATSSEEPEWGWVDARQAQTFADVCRQLAVEPQEVAFSSAAAEPLPQGALPLDAWRALVRLQPPLPQRGGSFTVAIGLAIGRVSR</sequence>
<dbReference type="Proteomes" id="UP000697927">
    <property type="component" value="Unassembled WGS sequence"/>
</dbReference>
<evidence type="ECO:0000313" key="2">
    <source>
        <dbReference type="Proteomes" id="UP000697927"/>
    </source>
</evidence>
<protein>
    <submittedName>
        <fullName evidence="1">Pilus assembly protein</fullName>
    </submittedName>
</protein>
<dbReference type="Gene3D" id="3.30.420.40">
    <property type="match status" value="1"/>
</dbReference>
<reference evidence="1 2" key="1">
    <citation type="journal article" date="2020" name="Microorganisms">
        <title>Polyphasic Characterisation of Cedecea colo sp. nov., a New Enteric Bacterium Isolated from the Koala Hindgut.</title>
        <authorList>
            <person name="Boath J.M."/>
            <person name="Dakhal S."/>
            <person name="Van T.T.H."/>
            <person name="Moore R.J."/>
            <person name="Dekiwadia C."/>
            <person name="Macreadie I.G."/>
        </authorList>
    </citation>
    <scope>NUCLEOTIDE SEQUENCE [LARGE SCALE GENOMIC DNA]</scope>
    <source>
        <strain evidence="1 2">ZA</strain>
    </source>
</reference>